<dbReference type="InterPro" id="IPR006073">
    <property type="entry name" value="GTP-bd"/>
</dbReference>
<dbReference type="GO" id="GO:0016787">
    <property type="term" value="F:hydrolase activity"/>
    <property type="evidence" value="ECO:0007669"/>
    <property type="project" value="UniProtKB-KW"/>
</dbReference>
<evidence type="ECO:0000256" key="8">
    <source>
        <dbReference type="SAM" id="Phobius"/>
    </source>
</evidence>
<protein>
    <submittedName>
        <fullName evidence="10">P-loop containing nucleoside triphosphate hydrolase protein</fullName>
    </submittedName>
</protein>
<evidence type="ECO:0000259" key="9">
    <source>
        <dbReference type="PROSITE" id="PS51710"/>
    </source>
</evidence>
<feature type="compositionally biased region" description="Basic and acidic residues" evidence="7">
    <location>
        <begin position="509"/>
        <end position="521"/>
    </location>
</feature>
<evidence type="ECO:0000256" key="4">
    <source>
        <dbReference type="ARBA" id="ARBA00022989"/>
    </source>
</evidence>
<proteinExistence type="predicted"/>
<dbReference type="Gene3D" id="3.10.20.30">
    <property type="match status" value="1"/>
</dbReference>
<reference evidence="10" key="1">
    <citation type="journal article" date="2021" name="J Fungi (Basel)">
        <title>Virulence traits and population genomics of the black yeast Aureobasidium melanogenum.</title>
        <authorList>
            <person name="Cernosa A."/>
            <person name="Sun X."/>
            <person name="Gostincar C."/>
            <person name="Fang C."/>
            <person name="Gunde-Cimerman N."/>
            <person name="Song Z."/>
        </authorList>
    </citation>
    <scope>NUCLEOTIDE SEQUENCE</scope>
    <source>
        <strain evidence="10">EXF-8016</strain>
    </source>
</reference>
<dbReference type="CDD" id="cd04938">
    <property type="entry name" value="TGS_Obg"/>
    <property type="match status" value="1"/>
</dbReference>
<dbReference type="Gene3D" id="1.10.8.470">
    <property type="match status" value="1"/>
</dbReference>
<dbReference type="GO" id="GO:0005525">
    <property type="term" value="F:GTP binding"/>
    <property type="evidence" value="ECO:0007669"/>
    <property type="project" value="UniProtKB-KW"/>
</dbReference>
<dbReference type="PANTHER" id="PTHR28304:SF2">
    <property type="entry name" value="PEROXISOMAL MEMBRANE PROTEIN PEX29"/>
    <property type="match status" value="1"/>
</dbReference>
<accession>A0A9P8KA13</accession>
<evidence type="ECO:0000256" key="6">
    <source>
        <dbReference type="ARBA" id="ARBA00023136"/>
    </source>
</evidence>
<evidence type="ECO:0000256" key="7">
    <source>
        <dbReference type="SAM" id="MobiDB-lite"/>
    </source>
</evidence>
<dbReference type="SUPFAM" id="SSF52540">
    <property type="entry name" value="P-loop containing nucleoside triphosphate hydrolases"/>
    <property type="match status" value="1"/>
</dbReference>
<keyword evidence="5" id="KW-0342">GTP-binding</keyword>
<evidence type="ECO:0000256" key="5">
    <source>
        <dbReference type="ARBA" id="ARBA00023134"/>
    </source>
</evidence>
<keyword evidence="2 8" id="KW-0812">Transmembrane</keyword>
<evidence type="ECO:0000313" key="11">
    <source>
        <dbReference type="Proteomes" id="UP000767238"/>
    </source>
</evidence>
<dbReference type="CDD" id="cd01899">
    <property type="entry name" value="Ygr210"/>
    <property type="match status" value="1"/>
</dbReference>
<dbReference type="GO" id="GO:0005778">
    <property type="term" value="C:peroxisomal membrane"/>
    <property type="evidence" value="ECO:0007669"/>
    <property type="project" value="TreeGrafter"/>
</dbReference>
<organism evidence="10 11">
    <name type="scientific">Aureobasidium melanogenum</name>
    <name type="common">Aureobasidium pullulans var. melanogenum</name>
    <dbReference type="NCBI Taxonomy" id="46634"/>
    <lineage>
        <taxon>Eukaryota</taxon>
        <taxon>Fungi</taxon>
        <taxon>Dikarya</taxon>
        <taxon>Ascomycota</taxon>
        <taxon>Pezizomycotina</taxon>
        <taxon>Dothideomycetes</taxon>
        <taxon>Dothideomycetidae</taxon>
        <taxon>Dothideales</taxon>
        <taxon>Saccotheciaceae</taxon>
        <taxon>Aureobasidium</taxon>
    </lineage>
</organism>
<dbReference type="InterPro" id="IPR013646">
    <property type="entry name" value="YGR210-like_G4"/>
</dbReference>
<dbReference type="InterPro" id="IPR052816">
    <property type="entry name" value="Peroxisomal_Membrane_PEX28-32"/>
</dbReference>
<dbReference type="Pfam" id="PF06398">
    <property type="entry name" value="Pex24p"/>
    <property type="match status" value="1"/>
</dbReference>
<feature type="region of interest" description="Disordered" evidence="7">
    <location>
        <begin position="871"/>
        <end position="899"/>
    </location>
</feature>
<evidence type="ECO:0000256" key="3">
    <source>
        <dbReference type="ARBA" id="ARBA00022741"/>
    </source>
</evidence>
<dbReference type="InterPro" id="IPR031167">
    <property type="entry name" value="G_OBG"/>
</dbReference>
<feature type="non-terminal residue" evidence="10">
    <location>
        <position position="1"/>
    </location>
</feature>
<feature type="domain" description="OBG-type G" evidence="9">
    <location>
        <begin position="5"/>
        <end position="282"/>
    </location>
</feature>
<sequence>MPRDPLIALVGKPSSGKSTTLNSLTDATSKVGNFPFTTIDPNRAVGYLQIPCACSRPGVPNVGDKPLAERCKPNYGVCNNGTRSVPIELLDVAGLVPGAHEGKGLGNRFLDDLRHADALIHVVDVSGTTDAEGKATRGYDPSVDIEWLRSEIVRWIQGNLMEKWGSVKRRHIAIKGNAVDTLRGQFSGYGATKQTIARTLDRLQLKEPLEDWSDETVEKVVNAFVDEKFPTVIALNKVDHPDADKNVAKIAKLNDPNTLVLCSAISEVFLRRLAKQGFVRYQEGSEFVDTKEDLVEAGEPDGGGLKELDEKLQNRIENLRDLVLYRFGSTGVNQVLTRAAELLGLTPVFPVRNIATFSSGDGREGGVFRDCVLVKKNSTVGDVYRKIMGDAPLAYVETVGGQRVAEDDPVSVGKNDILSFKVGRGASIANRDEPIPVIQIPFNTDDAAPPETEQQKLGRRERIKQEAEKLKGKLHDVSTQYKTTQGSVQERLFNTLLEQVFPQEVEDDGTPKKDRRSRQYVDKPQFSLPTMSANFRRFNARIGIVFVFQNQMIRLFTWRVPTHTMSFLAVYTLVCLQPALAPVVPLAALLFFVMIPSFLTRHPPPPVANPSSSVDAAAAEQYAAYGYSGPAVAPPQRVKPAPEMSKDFFRNMRDLQNCMEDFSRVHDGAIAIITPYTDFSNERLSSAVFLGLTALVSIAFLAAHLVPWRAILLVAGWSATAAGHPRAQEILINAASLAQLQLIYDRICVAGSEWVESDILLDEPAQVREVEIFELQRLQKHTLGGDAGAVLEGEWEPWLFTPQPYAPTSPSRVAGARPVGTQFFEDVQPPSGWLWRDKKWTLDLGSREWVEERCVSAVEIETEGERWVYDLDTTKDSKPKPTTLSPPPKSWEEGPTVSTKGEWRRRRWVRLVERKIVKVSPED</sequence>
<keyword evidence="3" id="KW-0547">Nucleotide-binding</keyword>
<feature type="transmembrane region" description="Helical" evidence="8">
    <location>
        <begin position="568"/>
        <end position="595"/>
    </location>
</feature>
<reference evidence="10" key="2">
    <citation type="submission" date="2021-08" db="EMBL/GenBank/DDBJ databases">
        <authorList>
            <person name="Gostincar C."/>
            <person name="Sun X."/>
            <person name="Song Z."/>
            <person name="Gunde-Cimerman N."/>
        </authorList>
    </citation>
    <scope>NUCLEOTIDE SEQUENCE</scope>
    <source>
        <strain evidence="10">EXF-8016</strain>
    </source>
</reference>
<dbReference type="Gene3D" id="3.40.50.300">
    <property type="entry name" value="P-loop containing nucleotide triphosphate hydrolases"/>
    <property type="match status" value="1"/>
</dbReference>
<keyword evidence="4 8" id="KW-1133">Transmembrane helix</keyword>
<dbReference type="PRINTS" id="PR00326">
    <property type="entry name" value="GTP1OBG"/>
</dbReference>
<name>A0A9P8KA13_AURME</name>
<comment type="subcellular location">
    <subcellularLocation>
        <location evidence="1">Membrane</location>
        <topology evidence="1">Multi-pass membrane protein</topology>
    </subcellularLocation>
</comment>
<dbReference type="Proteomes" id="UP000767238">
    <property type="component" value="Unassembled WGS sequence"/>
</dbReference>
<dbReference type="Pfam" id="PF08438">
    <property type="entry name" value="YGR210-like_G4"/>
    <property type="match status" value="1"/>
</dbReference>
<evidence type="ECO:0000256" key="1">
    <source>
        <dbReference type="ARBA" id="ARBA00004141"/>
    </source>
</evidence>
<evidence type="ECO:0000256" key="2">
    <source>
        <dbReference type="ARBA" id="ARBA00022692"/>
    </source>
</evidence>
<dbReference type="Pfam" id="PF01926">
    <property type="entry name" value="MMR_HSR1"/>
    <property type="match status" value="1"/>
</dbReference>
<dbReference type="EMBL" id="JAHFYH010000002">
    <property type="protein sequence ID" value="KAH0236054.1"/>
    <property type="molecule type" value="Genomic_DNA"/>
</dbReference>
<dbReference type="FunFam" id="1.10.8.470:FF:000001">
    <property type="entry name" value="GTP-binding protein homolog"/>
    <property type="match status" value="1"/>
</dbReference>
<feature type="transmembrane region" description="Helical" evidence="8">
    <location>
        <begin position="684"/>
        <end position="706"/>
    </location>
</feature>
<evidence type="ECO:0000313" key="10">
    <source>
        <dbReference type="EMBL" id="KAH0236054.1"/>
    </source>
</evidence>
<dbReference type="GO" id="GO:0007031">
    <property type="term" value="P:peroxisome organization"/>
    <property type="evidence" value="ECO:0007669"/>
    <property type="project" value="UniProtKB-ARBA"/>
</dbReference>
<dbReference type="AlphaFoldDB" id="A0A9P8KA13"/>
<keyword evidence="6 8" id="KW-0472">Membrane</keyword>
<feature type="region of interest" description="Disordered" evidence="7">
    <location>
        <begin position="504"/>
        <end position="523"/>
    </location>
</feature>
<dbReference type="InterPro" id="IPR012675">
    <property type="entry name" value="Beta-grasp_dom_sf"/>
</dbReference>
<dbReference type="InterPro" id="IPR027417">
    <property type="entry name" value="P-loop_NTPase"/>
</dbReference>
<dbReference type="InterPro" id="IPR010482">
    <property type="entry name" value="TECPR1-like_DysF"/>
</dbReference>
<dbReference type="PROSITE" id="PS51710">
    <property type="entry name" value="G_OBG"/>
    <property type="match status" value="1"/>
</dbReference>
<comment type="caution">
    <text evidence="10">The sequence shown here is derived from an EMBL/GenBank/DDBJ whole genome shotgun (WGS) entry which is preliminary data.</text>
</comment>
<dbReference type="PANTHER" id="PTHR28304">
    <property type="entry name" value="PEROXISOMAL MEMBRANE PROTEIN PEX29"/>
    <property type="match status" value="1"/>
</dbReference>
<keyword evidence="10" id="KW-0378">Hydrolase</keyword>
<gene>
    <name evidence="10" type="ORF">KCV03_g646</name>
</gene>